<reference evidence="1" key="1">
    <citation type="submission" date="2015-12" db="EMBL/GenBank/DDBJ databases">
        <title>Gene expression during late stages of embryo sac development: a critical building block for successful pollen-pistil interactions.</title>
        <authorList>
            <person name="Liu Y."/>
            <person name="Joly V."/>
            <person name="Sabar M."/>
            <person name="Matton D.P."/>
        </authorList>
    </citation>
    <scope>NUCLEOTIDE SEQUENCE</scope>
</reference>
<dbReference type="AlphaFoldDB" id="A0A0V0HVP1"/>
<dbReference type="EMBL" id="GEDG01014918">
    <property type="protein sequence ID" value="JAP23952.1"/>
    <property type="molecule type" value="Transcribed_RNA"/>
</dbReference>
<organism evidence="1">
    <name type="scientific">Solanum chacoense</name>
    <name type="common">Chaco potato</name>
    <dbReference type="NCBI Taxonomy" id="4108"/>
    <lineage>
        <taxon>Eukaryota</taxon>
        <taxon>Viridiplantae</taxon>
        <taxon>Streptophyta</taxon>
        <taxon>Embryophyta</taxon>
        <taxon>Tracheophyta</taxon>
        <taxon>Spermatophyta</taxon>
        <taxon>Magnoliopsida</taxon>
        <taxon>eudicotyledons</taxon>
        <taxon>Gunneridae</taxon>
        <taxon>Pentapetalae</taxon>
        <taxon>asterids</taxon>
        <taxon>lamiids</taxon>
        <taxon>Solanales</taxon>
        <taxon>Solanaceae</taxon>
        <taxon>Solanoideae</taxon>
        <taxon>Solaneae</taxon>
        <taxon>Solanum</taxon>
    </lineage>
</organism>
<accession>A0A0V0HVP1</accession>
<name>A0A0V0HVP1_SOLCH</name>
<proteinExistence type="predicted"/>
<evidence type="ECO:0000313" key="1">
    <source>
        <dbReference type="EMBL" id="JAP23952.1"/>
    </source>
</evidence>
<protein>
    <submittedName>
        <fullName evidence="1">Putative ovule protein</fullName>
    </submittedName>
</protein>
<sequence length="104" mass="11601">MSPERKQLLLSQLREKRAESKRQKTFRQSNSTAALTITNSSLSPEQASKCTNVPCTSTRGQHIVTCLFTFELGSTSTTSHVASKLNSRRTANKVKVCITNVWRT</sequence>